<evidence type="ECO:0000256" key="6">
    <source>
        <dbReference type="ARBA" id="ARBA00022741"/>
    </source>
</evidence>
<name>A0A8X7TWU5_BRACI</name>
<evidence type="ECO:0000256" key="3">
    <source>
        <dbReference type="ARBA" id="ARBA00022571"/>
    </source>
</evidence>
<dbReference type="InterPro" id="IPR001518">
    <property type="entry name" value="Arginosuc_synth"/>
</dbReference>
<feature type="domain" description="Arginosuccinate synthase C-terminal" evidence="8">
    <location>
        <begin position="15"/>
        <end position="73"/>
    </location>
</feature>
<keyword evidence="4" id="KW-0436">Ligase</keyword>
<dbReference type="PANTHER" id="PTHR11587">
    <property type="entry name" value="ARGININOSUCCINATE SYNTHASE"/>
    <property type="match status" value="1"/>
</dbReference>
<keyword evidence="5" id="KW-0028">Amino-acid biosynthesis</keyword>
<dbReference type="EMBL" id="JAAMPC010000015">
    <property type="protein sequence ID" value="KAG2257327.1"/>
    <property type="molecule type" value="Genomic_DNA"/>
</dbReference>
<proteinExistence type="predicted"/>
<dbReference type="GO" id="GO:0000050">
    <property type="term" value="P:urea cycle"/>
    <property type="evidence" value="ECO:0007669"/>
    <property type="project" value="TreeGrafter"/>
</dbReference>
<evidence type="ECO:0000313" key="10">
    <source>
        <dbReference type="Proteomes" id="UP000886595"/>
    </source>
</evidence>
<dbReference type="InterPro" id="IPR048268">
    <property type="entry name" value="Arginosuc_syn_C"/>
</dbReference>
<dbReference type="GO" id="GO:0000053">
    <property type="term" value="P:argininosuccinate metabolic process"/>
    <property type="evidence" value="ECO:0007669"/>
    <property type="project" value="TreeGrafter"/>
</dbReference>
<organism evidence="9 10">
    <name type="scientific">Brassica carinata</name>
    <name type="common">Ethiopian mustard</name>
    <name type="synonym">Abyssinian cabbage</name>
    <dbReference type="NCBI Taxonomy" id="52824"/>
    <lineage>
        <taxon>Eukaryota</taxon>
        <taxon>Viridiplantae</taxon>
        <taxon>Streptophyta</taxon>
        <taxon>Embryophyta</taxon>
        <taxon>Tracheophyta</taxon>
        <taxon>Spermatophyta</taxon>
        <taxon>Magnoliopsida</taxon>
        <taxon>eudicotyledons</taxon>
        <taxon>Gunneridae</taxon>
        <taxon>Pentapetalae</taxon>
        <taxon>rosids</taxon>
        <taxon>malvids</taxon>
        <taxon>Brassicales</taxon>
        <taxon>Brassicaceae</taxon>
        <taxon>Brassiceae</taxon>
        <taxon>Brassica</taxon>
    </lineage>
</organism>
<protein>
    <recommendedName>
        <fullName evidence="2">argininosuccinate synthase</fullName>
        <ecNumber evidence="2">6.3.4.5</ecNumber>
    </recommendedName>
</protein>
<evidence type="ECO:0000313" key="9">
    <source>
        <dbReference type="EMBL" id="KAG2257327.1"/>
    </source>
</evidence>
<dbReference type="GO" id="GO:0006526">
    <property type="term" value="P:L-arginine biosynthetic process"/>
    <property type="evidence" value="ECO:0007669"/>
    <property type="project" value="UniProtKB-KW"/>
</dbReference>
<evidence type="ECO:0000259" key="8">
    <source>
        <dbReference type="Pfam" id="PF20979"/>
    </source>
</evidence>
<keyword evidence="10" id="KW-1185">Reference proteome</keyword>
<dbReference type="SUPFAM" id="SSF69864">
    <property type="entry name" value="Argininosuccinate synthetase, C-terminal domain"/>
    <property type="match status" value="1"/>
</dbReference>
<dbReference type="Pfam" id="PF20979">
    <property type="entry name" value="Arginosuc_syn_C"/>
    <property type="match status" value="1"/>
</dbReference>
<gene>
    <name evidence="9" type="ORF">Bca52824_076621</name>
</gene>
<reference evidence="9 10" key="1">
    <citation type="submission" date="2020-02" db="EMBL/GenBank/DDBJ databases">
        <authorList>
            <person name="Ma Q."/>
            <person name="Huang Y."/>
            <person name="Song X."/>
            <person name="Pei D."/>
        </authorList>
    </citation>
    <scope>NUCLEOTIDE SEQUENCE [LARGE SCALE GENOMIC DNA]</scope>
    <source>
        <strain evidence="9">Sxm20200214</strain>
        <tissue evidence="9">Leaf</tissue>
    </source>
</reference>
<keyword evidence="7" id="KW-0067">ATP-binding</keyword>
<dbReference type="Gene3D" id="3.90.1260.10">
    <property type="entry name" value="Argininosuccinate synthetase, chain A, domain 2"/>
    <property type="match status" value="1"/>
</dbReference>
<dbReference type="Proteomes" id="UP000886595">
    <property type="component" value="Unassembled WGS sequence"/>
</dbReference>
<evidence type="ECO:0000256" key="5">
    <source>
        <dbReference type="ARBA" id="ARBA00022605"/>
    </source>
</evidence>
<keyword evidence="6" id="KW-0547">Nucleotide-binding</keyword>
<evidence type="ECO:0000256" key="4">
    <source>
        <dbReference type="ARBA" id="ARBA00022598"/>
    </source>
</evidence>
<dbReference type="OrthoDB" id="1760997at2759"/>
<accession>A0A8X7TWU5</accession>
<sequence>MNSHQWWKRNQRKIYMYMMSVDPENAPDQPEYIEIGIESGLPVALNGKSLSLSPATLLSELNTKGGKHGIGRIWTWSCISRPNKSCNNPTLRLRKKLESLSCKENLESEPDLLETFSRPRTMKNMKFPSI</sequence>
<comment type="pathway">
    <text evidence="1">Amino-acid biosynthesis; L-arginine biosynthesis; L-arginine from L-ornithine and carbamoyl phosphate: step 2/3.</text>
</comment>
<evidence type="ECO:0000256" key="2">
    <source>
        <dbReference type="ARBA" id="ARBA00012286"/>
    </source>
</evidence>
<dbReference type="AlphaFoldDB" id="A0A8X7TWU5"/>
<dbReference type="GO" id="GO:0005524">
    <property type="term" value="F:ATP binding"/>
    <property type="evidence" value="ECO:0007669"/>
    <property type="project" value="UniProtKB-KW"/>
</dbReference>
<dbReference type="InterPro" id="IPR024074">
    <property type="entry name" value="AS_cat/multimer_dom_body"/>
</dbReference>
<dbReference type="EC" id="6.3.4.5" evidence="2"/>
<dbReference type="GO" id="GO:0005737">
    <property type="term" value="C:cytoplasm"/>
    <property type="evidence" value="ECO:0007669"/>
    <property type="project" value="TreeGrafter"/>
</dbReference>
<evidence type="ECO:0000256" key="7">
    <source>
        <dbReference type="ARBA" id="ARBA00022840"/>
    </source>
</evidence>
<dbReference type="GO" id="GO:0004055">
    <property type="term" value="F:argininosuccinate synthase activity"/>
    <property type="evidence" value="ECO:0007669"/>
    <property type="project" value="UniProtKB-EC"/>
</dbReference>
<comment type="caution">
    <text evidence="9">The sequence shown here is derived from an EMBL/GenBank/DDBJ whole genome shotgun (WGS) entry which is preliminary data.</text>
</comment>
<evidence type="ECO:0000256" key="1">
    <source>
        <dbReference type="ARBA" id="ARBA00004967"/>
    </source>
</evidence>
<dbReference type="PANTHER" id="PTHR11587:SF2">
    <property type="entry name" value="ARGININOSUCCINATE SYNTHASE"/>
    <property type="match status" value="1"/>
</dbReference>
<keyword evidence="3" id="KW-0055">Arginine biosynthesis</keyword>